<gene>
    <name evidence="1" type="ORF">VB774_02420</name>
</gene>
<evidence type="ECO:0000313" key="2">
    <source>
        <dbReference type="Proteomes" id="UP001301388"/>
    </source>
</evidence>
<sequence>MLHFILELAQYLIDYTQKQCLLWNIPLISEVPLSHVFNFNTLTWYDGYFDLPISPIDNSPILLVPRRIVRVFPWINYDDFFKMEFSNYLRAKRVKGRLATKKIAPAQIKKEEKEKVVSLNRTEIERIDRYVLAKEKAYEQAQPSLNYIDASKISIVAEELKEKLNQVKTGREDAGKY</sequence>
<accession>A0ABU5TEI2</accession>
<dbReference type="Proteomes" id="UP001301388">
    <property type="component" value="Unassembled WGS sequence"/>
</dbReference>
<keyword evidence="2" id="KW-1185">Reference proteome</keyword>
<proteinExistence type="predicted"/>
<name>A0ABU5TEI2_9CYAN</name>
<comment type="caution">
    <text evidence="1">The sequence shown here is derived from an EMBL/GenBank/DDBJ whole genome shotgun (WGS) entry which is preliminary data.</text>
</comment>
<reference evidence="1 2" key="1">
    <citation type="submission" date="2023-12" db="EMBL/GenBank/DDBJ databases">
        <title>Baltic Sea Cyanobacteria.</title>
        <authorList>
            <person name="Delbaje E."/>
            <person name="Fewer D.P."/>
            <person name="Shishido T.K."/>
        </authorList>
    </citation>
    <scope>NUCLEOTIDE SEQUENCE [LARGE SCALE GENOMIC DNA]</scope>
    <source>
        <strain evidence="1 2">UHCC 0370</strain>
    </source>
</reference>
<organism evidence="1 2">
    <name type="scientific">Pseudanabaena galeata UHCC 0370</name>
    <dbReference type="NCBI Taxonomy" id="3110310"/>
    <lineage>
        <taxon>Bacteria</taxon>
        <taxon>Bacillati</taxon>
        <taxon>Cyanobacteriota</taxon>
        <taxon>Cyanophyceae</taxon>
        <taxon>Pseudanabaenales</taxon>
        <taxon>Pseudanabaenaceae</taxon>
        <taxon>Pseudanabaena</taxon>
    </lineage>
</organism>
<dbReference type="RefSeq" id="WP_323259544.1">
    <property type="nucleotide sequence ID" value="NZ_JAYGIE010000005.1"/>
</dbReference>
<protein>
    <submittedName>
        <fullName evidence="1">Uncharacterized protein</fullName>
    </submittedName>
</protein>
<evidence type="ECO:0000313" key="1">
    <source>
        <dbReference type="EMBL" id="MEA5476463.1"/>
    </source>
</evidence>
<dbReference type="EMBL" id="JAYGIE010000005">
    <property type="protein sequence ID" value="MEA5476463.1"/>
    <property type="molecule type" value="Genomic_DNA"/>
</dbReference>